<dbReference type="Proteomes" id="UP001500713">
    <property type="component" value="Unassembled WGS sequence"/>
</dbReference>
<name>A0ABN1AAH1_9SPHN</name>
<evidence type="ECO:0000256" key="1">
    <source>
        <dbReference type="SAM" id="Phobius"/>
    </source>
</evidence>
<evidence type="ECO:0000313" key="2">
    <source>
        <dbReference type="EMBL" id="GAA0471578.1"/>
    </source>
</evidence>
<feature type="transmembrane region" description="Helical" evidence="1">
    <location>
        <begin position="7"/>
        <end position="25"/>
    </location>
</feature>
<keyword evidence="1" id="KW-1133">Transmembrane helix</keyword>
<proteinExistence type="predicted"/>
<evidence type="ECO:0000313" key="3">
    <source>
        <dbReference type="Proteomes" id="UP001500713"/>
    </source>
</evidence>
<keyword evidence="1" id="KW-0812">Transmembrane</keyword>
<feature type="transmembrane region" description="Helical" evidence="1">
    <location>
        <begin position="97"/>
        <end position="120"/>
    </location>
</feature>
<sequence length="131" mass="14935">MQMTPRRVQYFIALVFFILGGWALFFPQHVIETVFLPEYRSGGRILPFMMACFGAQALLAGLFAAFARFTATTFLVYGIALLPFFGFNYYFTFHDPVFTKMGLIDALGNIVMLVLCYIGWRKTKASEQAQK</sequence>
<dbReference type="EMBL" id="BAAAEM010000002">
    <property type="protein sequence ID" value="GAA0471578.1"/>
    <property type="molecule type" value="Genomic_DNA"/>
</dbReference>
<comment type="caution">
    <text evidence="2">The sequence shown here is derived from an EMBL/GenBank/DDBJ whole genome shotgun (WGS) entry which is preliminary data.</text>
</comment>
<dbReference type="RefSeq" id="WP_229956379.1">
    <property type="nucleotide sequence ID" value="NZ_BAAAEM010000002.1"/>
</dbReference>
<reference evidence="2 3" key="1">
    <citation type="journal article" date="2019" name="Int. J. Syst. Evol. Microbiol.">
        <title>The Global Catalogue of Microorganisms (GCM) 10K type strain sequencing project: providing services to taxonomists for standard genome sequencing and annotation.</title>
        <authorList>
            <consortium name="The Broad Institute Genomics Platform"/>
            <consortium name="The Broad Institute Genome Sequencing Center for Infectious Disease"/>
            <person name="Wu L."/>
            <person name="Ma J."/>
        </authorList>
    </citation>
    <scope>NUCLEOTIDE SEQUENCE [LARGE SCALE GENOMIC DNA]</scope>
    <source>
        <strain evidence="2 3">JCM 14162</strain>
    </source>
</reference>
<gene>
    <name evidence="2" type="ORF">GCM10009096_10730</name>
</gene>
<evidence type="ECO:0008006" key="4">
    <source>
        <dbReference type="Google" id="ProtNLM"/>
    </source>
</evidence>
<keyword evidence="1" id="KW-0472">Membrane</keyword>
<organism evidence="2 3">
    <name type="scientific">Parasphingorhabdus litoris</name>
    <dbReference type="NCBI Taxonomy" id="394733"/>
    <lineage>
        <taxon>Bacteria</taxon>
        <taxon>Pseudomonadati</taxon>
        <taxon>Pseudomonadota</taxon>
        <taxon>Alphaproteobacteria</taxon>
        <taxon>Sphingomonadales</taxon>
        <taxon>Sphingomonadaceae</taxon>
        <taxon>Parasphingorhabdus</taxon>
    </lineage>
</organism>
<feature type="transmembrane region" description="Helical" evidence="1">
    <location>
        <begin position="45"/>
        <end position="67"/>
    </location>
</feature>
<keyword evidence="3" id="KW-1185">Reference proteome</keyword>
<protein>
    <recommendedName>
        <fullName evidence="4">DoxX family protein</fullName>
    </recommendedName>
</protein>
<accession>A0ABN1AAH1</accession>
<feature type="transmembrane region" description="Helical" evidence="1">
    <location>
        <begin position="74"/>
        <end position="91"/>
    </location>
</feature>